<reference evidence="3" key="1">
    <citation type="journal article" date="2013" name="Genome Announc.">
        <title>Draft genome sequence of the basidiomycetous yeast-like fungus Pseudozyma hubeiensis SY62, which produces an abundant amount of the biosurfactant mannosylerythritol lipids.</title>
        <authorList>
            <person name="Konishi M."/>
            <person name="Hatada Y."/>
            <person name="Horiuchi J."/>
        </authorList>
    </citation>
    <scope>NUCLEOTIDE SEQUENCE [LARGE SCALE GENOMIC DNA]</scope>
    <source>
        <strain evidence="3">SY62</strain>
    </source>
</reference>
<dbReference type="AlphaFoldDB" id="R9P971"/>
<sequence>MIFRTKMTLPLLFILVLMWTFSCTVRASEFVLPLEPEHPLPDVQAHISEEAKAEQAAELAEKIFALPGGHLRPVYGYGDNLHHAVAMQFQYSGSRFAVYEREGAGDWFAISQWTIRGEPEEPWLKSILFLDVRRTGEVYPLGHATVKDGVPPGHTEDLWRTIQRAARTPQRDLINKFGVTHLLTPVY</sequence>
<evidence type="ECO:0000313" key="2">
    <source>
        <dbReference type="EMBL" id="GAC97933.1"/>
    </source>
</evidence>
<dbReference type="RefSeq" id="XP_012191520.1">
    <property type="nucleotide sequence ID" value="XM_012336130.1"/>
</dbReference>
<organism evidence="2 3">
    <name type="scientific">Pseudozyma hubeiensis (strain SY62)</name>
    <name type="common">Yeast</name>
    <dbReference type="NCBI Taxonomy" id="1305764"/>
    <lineage>
        <taxon>Eukaryota</taxon>
        <taxon>Fungi</taxon>
        <taxon>Dikarya</taxon>
        <taxon>Basidiomycota</taxon>
        <taxon>Ustilaginomycotina</taxon>
        <taxon>Ustilaginomycetes</taxon>
        <taxon>Ustilaginales</taxon>
        <taxon>Ustilaginaceae</taxon>
        <taxon>Pseudozyma</taxon>
    </lineage>
</organism>
<evidence type="ECO:0000256" key="1">
    <source>
        <dbReference type="SAM" id="SignalP"/>
    </source>
</evidence>
<proteinExistence type="predicted"/>
<name>R9P971_PSEHS</name>
<keyword evidence="3" id="KW-1185">Reference proteome</keyword>
<feature type="signal peptide" evidence="1">
    <location>
        <begin position="1"/>
        <end position="27"/>
    </location>
</feature>
<dbReference type="HOGENOM" id="CLU_1483066_0_0_1"/>
<dbReference type="eggNOG" id="ENOG502R2Z6">
    <property type="taxonomic scope" value="Eukaryota"/>
</dbReference>
<accession>R9P971</accession>
<gene>
    <name evidence="2" type="ORF">PHSY_005521</name>
</gene>
<dbReference type="Proteomes" id="UP000014071">
    <property type="component" value="Unassembled WGS sequence"/>
</dbReference>
<dbReference type="PROSITE" id="PS51257">
    <property type="entry name" value="PROKAR_LIPOPROTEIN"/>
    <property type="match status" value="1"/>
</dbReference>
<keyword evidence="1" id="KW-0732">Signal</keyword>
<protein>
    <submittedName>
        <fullName evidence="2">Fungal cellulose binding domain protein</fullName>
    </submittedName>
</protein>
<evidence type="ECO:0000313" key="3">
    <source>
        <dbReference type="Proteomes" id="UP000014071"/>
    </source>
</evidence>
<dbReference type="OrthoDB" id="2548420at2759"/>
<feature type="chain" id="PRO_5004478078" evidence="1">
    <location>
        <begin position="28"/>
        <end position="187"/>
    </location>
</feature>
<dbReference type="EMBL" id="DF238814">
    <property type="protein sequence ID" value="GAC97933.1"/>
    <property type="molecule type" value="Genomic_DNA"/>
</dbReference>
<dbReference type="GeneID" id="24110799"/>